<dbReference type="PANTHER" id="PTHR30012">
    <property type="entry name" value="GENERAL SECRETION PATHWAY PROTEIN"/>
    <property type="match status" value="1"/>
</dbReference>
<dbReference type="InterPro" id="IPR003004">
    <property type="entry name" value="GspF/PilC"/>
</dbReference>
<evidence type="ECO:0000256" key="2">
    <source>
        <dbReference type="ARBA" id="ARBA00005745"/>
    </source>
</evidence>
<proteinExistence type="inferred from homology"/>
<keyword evidence="4" id="KW-0997">Cell inner membrane</keyword>
<evidence type="ECO:0000313" key="11">
    <source>
        <dbReference type="Proteomes" id="UP000838160"/>
    </source>
</evidence>
<evidence type="ECO:0000256" key="6">
    <source>
        <dbReference type="ARBA" id="ARBA00022989"/>
    </source>
</evidence>
<feature type="transmembrane region" description="Helical" evidence="8">
    <location>
        <begin position="380"/>
        <end position="404"/>
    </location>
</feature>
<keyword evidence="3" id="KW-1003">Cell membrane</keyword>
<name>A0ABM8ZJB9_9VIBR</name>
<protein>
    <submittedName>
        <fullName evidence="10">Type II secretion system protein F</fullName>
    </submittedName>
</protein>
<keyword evidence="11" id="KW-1185">Reference proteome</keyword>
<comment type="caution">
    <text evidence="10">The sequence shown here is derived from an EMBL/GenBank/DDBJ whole genome shotgun (WGS) entry which is preliminary data.</text>
</comment>
<dbReference type="EMBL" id="CAKLCM010000002">
    <property type="protein sequence ID" value="CAH0526989.1"/>
    <property type="molecule type" value="Genomic_DNA"/>
</dbReference>
<feature type="domain" description="Type II secretion system protein GspF" evidence="9">
    <location>
        <begin position="278"/>
        <end position="399"/>
    </location>
</feature>
<evidence type="ECO:0000256" key="5">
    <source>
        <dbReference type="ARBA" id="ARBA00022692"/>
    </source>
</evidence>
<reference evidence="10" key="1">
    <citation type="submission" date="2021-12" db="EMBL/GenBank/DDBJ databases">
        <authorList>
            <person name="Rodrigo-Torres L."/>
            <person name="Arahal R. D."/>
            <person name="Lucena T."/>
        </authorList>
    </citation>
    <scope>NUCLEOTIDE SEQUENCE</scope>
    <source>
        <strain evidence="10">CECT 8226</strain>
    </source>
</reference>
<feature type="transmembrane region" description="Helical" evidence="8">
    <location>
        <begin position="172"/>
        <end position="195"/>
    </location>
</feature>
<organism evidence="10 11">
    <name type="scientific">Vibrio hippocampi</name>
    <dbReference type="NCBI Taxonomy" id="654686"/>
    <lineage>
        <taxon>Bacteria</taxon>
        <taxon>Pseudomonadati</taxon>
        <taxon>Pseudomonadota</taxon>
        <taxon>Gammaproteobacteria</taxon>
        <taxon>Vibrionales</taxon>
        <taxon>Vibrionaceae</taxon>
        <taxon>Vibrio</taxon>
    </lineage>
</organism>
<feature type="domain" description="Type II secretion system protein GspF" evidence="9">
    <location>
        <begin position="74"/>
        <end position="196"/>
    </location>
</feature>
<evidence type="ECO:0000259" key="9">
    <source>
        <dbReference type="Pfam" id="PF00482"/>
    </source>
</evidence>
<dbReference type="RefSeq" id="WP_237485166.1">
    <property type="nucleotide sequence ID" value="NZ_CAKLCM010000002.1"/>
</dbReference>
<dbReference type="Proteomes" id="UP000838160">
    <property type="component" value="Unassembled WGS sequence"/>
</dbReference>
<evidence type="ECO:0000256" key="1">
    <source>
        <dbReference type="ARBA" id="ARBA00004429"/>
    </source>
</evidence>
<comment type="subcellular location">
    <subcellularLocation>
        <location evidence="1">Cell inner membrane</location>
        <topology evidence="1">Multi-pass membrane protein</topology>
    </subcellularLocation>
</comment>
<evidence type="ECO:0000256" key="4">
    <source>
        <dbReference type="ARBA" id="ARBA00022519"/>
    </source>
</evidence>
<gene>
    <name evidence="10" type="primary">epsF_3</name>
    <name evidence="10" type="ORF">VHP8226_02321</name>
</gene>
<sequence length="408" mass="46048">MADTASNPIQLFHWEGYDNNGVTHQGEWFSSSSDELQQQLRQHRIEMTTLSKRRFSKLKSVFNPVNRTDVTLIANQLATMLEAGVNIDYAIKLIEHTHNKYSVKLLLYRLHCKITAGLTLSEALREFHTCFDQFFVQMVTTGEQTGKLSETLCLINLYREKQQMMRAKITKAFIYPITVLLAAVIVCYIMLTKVIPQFETMFAQFDAPLPKLTQTVIYASAWVSAHGTHAAMIIGITVTLLGLIYRHHLATQRRVHHYVLTLPLFGSLLLKSIVVQVARTLVICTQSGLPLLSGLQLSYQLLTNRYVAEQLKQVESEVSAGTAIHSAMRTTQAFPEMLLQMVMIGEESGQLEKTLTHLIQRYELDIEQVVDNLNQVLEPFIVIILGVIIGGLVLAMYLPLFNLLSVLG</sequence>
<dbReference type="PRINTS" id="PR00812">
    <property type="entry name" value="BCTERIALGSPF"/>
</dbReference>
<evidence type="ECO:0000256" key="7">
    <source>
        <dbReference type="ARBA" id="ARBA00023136"/>
    </source>
</evidence>
<comment type="similarity">
    <text evidence="2">Belongs to the GSP F family.</text>
</comment>
<feature type="transmembrane region" description="Helical" evidence="8">
    <location>
        <begin position="215"/>
        <end position="245"/>
    </location>
</feature>
<evidence type="ECO:0000256" key="8">
    <source>
        <dbReference type="SAM" id="Phobius"/>
    </source>
</evidence>
<keyword evidence="6 8" id="KW-1133">Transmembrane helix</keyword>
<dbReference type="PANTHER" id="PTHR30012:SF7">
    <property type="entry name" value="PROTEIN TRANSPORT PROTEIN HOFC HOMOLOG"/>
    <property type="match status" value="1"/>
</dbReference>
<keyword evidence="5 8" id="KW-0812">Transmembrane</keyword>
<evidence type="ECO:0000256" key="3">
    <source>
        <dbReference type="ARBA" id="ARBA00022475"/>
    </source>
</evidence>
<dbReference type="InterPro" id="IPR018076">
    <property type="entry name" value="T2SS_GspF_dom"/>
</dbReference>
<evidence type="ECO:0000313" key="10">
    <source>
        <dbReference type="EMBL" id="CAH0526989.1"/>
    </source>
</evidence>
<dbReference type="Pfam" id="PF00482">
    <property type="entry name" value="T2SSF"/>
    <property type="match status" value="2"/>
</dbReference>
<accession>A0ABM8ZJB9</accession>
<dbReference type="Gene3D" id="1.20.81.30">
    <property type="entry name" value="Type II secretion system (T2SS), domain F"/>
    <property type="match status" value="2"/>
</dbReference>
<dbReference type="InterPro" id="IPR042094">
    <property type="entry name" value="T2SS_GspF_sf"/>
</dbReference>
<keyword evidence="7 8" id="KW-0472">Membrane</keyword>